<feature type="transmembrane region" description="Helical" evidence="5">
    <location>
        <begin position="185"/>
        <end position="206"/>
    </location>
</feature>
<feature type="transmembrane region" description="Helical" evidence="5">
    <location>
        <begin position="149"/>
        <end position="170"/>
    </location>
</feature>
<protein>
    <submittedName>
        <fullName evidence="6">WAT1-related protein</fullName>
    </submittedName>
</protein>
<dbReference type="Proteomes" id="UP001289374">
    <property type="component" value="Unassembled WGS sequence"/>
</dbReference>
<evidence type="ECO:0000256" key="4">
    <source>
        <dbReference type="ARBA" id="ARBA00023136"/>
    </source>
</evidence>
<name>A0AAE1X0Q6_9LAMI</name>
<feature type="transmembrane region" description="Helical" evidence="5">
    <location>
        <begin position="213"/>
        <end position="232"/>
    </location>
</feature>
<accession>A0AAE1X0Q6</accession>
<feature type="transmembrane region" description="Helical" evidence="5">
    <location>
        <begin position="37"/>
        <end position="59"/>
    </location>
</feature>
<feature type="transmembrane region" description="Helical" evidence="5">
    <location>
        <begin position="7"/>
        <end position="25"/>
    </location>
</feature>
<gene>
    <name evidence="6" type="ORF">Sango_1023000</name>
</gene>
<sequence>MGMENAVPYVLMVIVQFAQVGLMIAGKAAMSNGMTTFTFIFYSNGLGSLVLLPFSIFIYRSIRPPFFFTFLCGFFLLGVIGFLVQVIGYTGIMFASASLSTSILNLIPGFTFVLAVIFRLEKFNCRSKTTLAKSIGTVALVLKKCPVELVLMFFYSCFIAIASASVSLAVEKDLSAWSLRPKMRLIPVIYSAFFGNAFQVSILMWCVRKRGPLFVSVFHPLGVIIANAMGIVLLGEPLYLGSVLGSIVVMVGFYSVMWGKAREAKTVEDGRTKVLESNDKTTPLLQNNTEDGVVNA</sequence>
<keyword evidence="2 5" id="KW-0812">Transmembrane</keyword>
<dbReference type="PANTHER" id="PTHR31218">
    <property type="entry name" value="WAT1-RELATED PROTEIN"/>
    <property type="match status" value="1"/>
</dbReference>
<feature type="transmembrane region" description="Helical" evidence="5">
    <location>
        <begin position="66"/>
        <end position="87"/>
    </location>
</feature>
<dbReference type="GO" id="GO:0016020">
    <property type="term" value="C:membrane"/>
    <property type="evidence" value="ECO:0007669"/>
    <property type="project" value="InterPro"/>
</dbReference>
<dbReference type="SUPFAM" id="SSF103481">
    <property type="entry name" value="Multidrug resistance efflux transporter EmrE"/>
    <property type="match status" value="1"/>
</dbReference>
<feature type="transmembrane region" description="Helical" evidence="5">
    <location>
        <begin position="93"/>
        <end position="118"/>
    </location>
</feature>
<evidence type="ECO:0000256" key="3">
    <source>
        <dbReference type="ARBA" id="ARBA00022989"/>
    </source>
</evidence>
<dbReference type="InterPro" id="IPR030184">
    <property type="entry name" value="WAT1-related"/>
</dbReference>
<evidence type="ECO:0000313" key="6">
    <source>
        <dbReference type="EMBL" id="KAK4402823.1"/>
    </source>
</evidence>
<keyword evidence="4 5" id="KW-0472">Membrane</keyword>
<dbReference type="EMBL" id="JACGWL010000005">
    <property type="protein sequence ID" value="KAK4402823.1"/>
    <property type="molecule type" value="Genomic_DNA"/>
</dbReference>
<keyword evidence="7" id="KW-1185">Reference proteome</keyword>
<comment type="subcellular location">
    <subcellularLocation>
        <location evidence="1">Membrane</location>
        <topology evidence="1">Multi-pass membrane protein</topology>
    </subcellularLocation>
</comment>
<reference evidence="6" key="2">
    <citation type="journal article" date="2024" name="Plant">
        <title>Genomic evolution and insights into agronomic trait innovations of Sesamum species.</title>
        <authorList>
            <person name="Miao H."/>
            <person name="Wang L."/>
            <person name="Qu L."/>
            <person name="Liu H."/>
            <person name="Sun Y."/>
            <person name="Le M."/>
            <person name="Wang Q."/>
            <person name="Wei S."/>
            <person name="Zheng Y."/>
            <person name="Lin W."/>
            <person name="Duan Y."/>
            <person name="Cao H."/>
            <person name="Xiong S."/>
            <person name="Wang X."/>
            <person name="Wei L."/>
            <person name="Li C."/>
            <person name="Ma Q."/>
            <person name="Ju M."/>
            <person name="Zhao R."/>
            <person name="Li G."/>
            <person name="Mu C."/>
            <person name="Tian Q."/>
            <person name="Mei H."/>
            <person name="Zhang T."/>
            <person name="Gao T."/>
            <person name="Zhang H."/>
        </authorList>
    </citation>
    <scope>NUCLEOTIDE SEQUENCE</scope>
    <source>
        <strain evidence="6">K16</strain>
    </source>
</reference>
<organism evidence="6 7">
    <name type="scientific">Sesamum angolense</name>
    <dbReference type="NCBI Taxonomy" id="2727404"/>
    <lineage>
        <taxon>Eukaryota</taxon>
        <taxon>Viridiplantae</taxon>
        <taxon>Streptophyta</taxon>
        <taxon>Embryophyta</taxon>
        <taxon>Tracheophyta</taxon>
        <taxon>Spermatophyta</taxon>
        <taxon>Magnoliopsida</taxon>
        <taxon>eudicotyledons</taxon>
        <taxon>Gunneridae</taxon>
        <taxon>Pentapetalae</taxon>
        <taxon>asterids</taxon>
        <taxon>lamiids</taxon>
        <taxon>Lamiales</taxon>
        <taxon>Pedaliaceae</taxon>
        <taxon>Sesamum</taxon>
    </lineage>
</organism>
<evidence type="ECO:0000313" key="7">
    <source>
        <dbReference type="Proteomes" id="UP001289374"/>
    </source>
</evidence>
<dbReference type="InterPro" id="IPR037185">
    <property type="entry name" value="EmrE-like"/>
</dbReference>
<dbReference type="GO" id="GO:0022857">
    <property type="term" value="F:transmembrane transporter activity"/>
    <property type="evidence" value="ECO:0007669"/>
    <property type="project" value="InterPro"/>
</dbReference>
<evidence type="ECO:0000256" key="1">
    <source>
        <dbReference type="ARBA" id="ARBA00004141"/>
    </source>
</evidence>
<keyword evidence="3 5" id="KW-1133">Transmembrane helix</keyword>
<proteinExistence type="predicted"/>
<feature type="transmembrane region" description="Helical" evidence="5">
    <location>
        <begin position="238"/>
        <end position="256"/>
    </location>
</feature>
<evidence type="ECO:0000256" key="2">
    <source>
        <dbReference type="ARBA" id="ARBA00022692"/>
    </source>
</evidence>
<dbReference type="AlphaFoldDB" id="A0AAE1X0Q6"/>
<comment type="caution">
    <text evidence="6">The sequence shown here is derived from an EMBL/GenBank/DDBJ whole genome shotgun (WGS) entry which is preliminary data.</text>
</comment>
<evidence type="ECO:0000256" key="5">
    <source>
        <dbReference type="SAM" id="Phobius"/>
    </source>
</evidence>
<reference evidence="6" key="1">
    <citation type="submission" date="2020-06" db="EMBL/GenBank/DDBJ databases">
        <authorList>
            <person name="Li T."/>
            <person name="Hu X."/>
            <person name="Zhang T."/>
            <person name="Song X."/>
            <person name="Zhang H."/>
            <person name="Dai N."/>
            <person name="Sheng W."/>
            <person name="Hou X."/>
            <person name="Wei L."/>
        </authorList>
    </citation>
    <scope>NUCLEOTIDE SEQUENCE</scope>
    <source>
        <strain evidence="6">K16</strain>
        <tissue evidence="6">Leaf</tissue>
    </source>
</reference>